<evidence type="ECO:0000256" key="1">
    <source>
        <dbReference type="ARBA" id="ARBA00022475"/>
    </source>
</evidence>
<organism evidence="7 8">
    <name type="scientific">Alkalihalobacillus trypoxylicola</name>
    <dbReference type="NCBI Taxonomy" id="519424"/>
    <lineage>
        <taxon>Bacteria</taxon>
        <taxon>Bacillati</taxon>
        <taxon>Bacillota</taxon>
        <taxon>Bacilli</taxon>
        <taxon>Bacillales</taxon>
        <taxon>Bacillaceae</taxon>
        <taxon>Alkalihalobacillus</taxon>
    </lineage>
</organism>
<accession>A0A161PDM7</accession>
<dbReference type="AlphaFoldDB" id="A0A161PDM7"/>
<evidence type="ECO:0000256" key="5">
    <source>
        <dbReference type="ARBA" id="ARBA00023288"/>
    </source>
</evidence>
<feature type="chain" id="PRO_5038925771" evidence="6">
    <location>
        <begin position="22"/>
        <end position="502"/>
    </location>
</feature>
<dbReference type="PANTHER" id="PTHR43649">
    <property type="entry name" value="ARABINOSE-BINDING PROTEIN-RELATED"/>
    <property type="match status" value="1"/>
</dbReference>
<keyword evidence="4" id="KW-0564">Palmitate</keyword>
<dbReference type="PROSITE" id="PS51257">
    <property type="entry name" value="PROKAR_LIPOPROTEIN"/>
    <property type="match status" value="1"/>
</dbReference>
<reference evidence="7" key="1">
    <citation type="submission" date="2016-02" db="EMBL/GenBank/DDBJ databases">
        <title>Genome sequence of Bacillus trypoxylicola KCTC 13244(T).</title>
        <authorList>
            <person name="Jeong H."/>
            <person name="Park S.-H."/>
            <person name="Choi S.-K."/>
        </authorList>
    </citation>
    <scope>NUCLEOTIDE SEQUENCE [LARGE SCALE GENOMIC DNA]</scope>
    <source>
        <strain evidence="7">KCTC 13244</strain>
    </source>
</reference>
<dbReference type="InterPro" id="IPR006059">
    <property type="entry name" value="SBP"/>
</dbReference>
<keyword evidence="8" id="KW-1185">Reference proteome</keyword>
<dbReference type="PANTHER" id="PTHR43649:SF33">
    <property type="entry name" value="POLYGALACTURONAN_RHAMNOGALACTURONAN-BINDING PROTEIN YTCQ"/>
    <property type="match status" value="1"/>
</dbReference>
<dbReference type="STRING" id="519424.AZF04_13415"/>
<proteinExistence type="predicted"/>
<dbReference type="Pfam" id="PF01547">
    <property type="entry name" value="SBP_bac_1"/>
    <property type="match status" value="1"/>
</dbReference>
<dbReference type="SUPFAM" id="SSF53850">
    <property type="entry name" value="Periplasmic binding protein-like II"/>
    <property type="match status" value="1"/>
</dbReference>
<dbReference type="Gene3D" id="3.40.190.10">
    <property type="entry name" value="Periplasmic binding protein-like II"/>
    <property type="match status" value="2"/>
</dbReference>
<dbReference type="CDD" id="cd13580">
    <property type="entry name" value="PBP2_AlgQ_like_1"/>
    <property type="match status" value="1"/>
</dbReference>
<name>A0A161PDM7_9BACI</name>
<evidence type="ECO:0000313" key="8">
    <source>
        <dbReference type="Proteomes" id="UP000075806"/>
    </source>
</evidence>
<protein>
    <submittedName>
        <fullName evidence="7">ABC transporter substrate-binding protein</fullName>
    </submittedName>
</protein>
<keyword evidence="1" id="KW-1003">Cell membrane</keyword>
<gene>
    <name evidence="7" type="ORF">AZF04_13415</name>
</gene>
<evidence type="ECO:0000256" key="6">
    <source>
        <dbReference type="SAM" id="SignalP"/>
    </source>
</evidence>
<dbReference type="OrthoDB" id="9787283at2"/>
<evidence type="ECO:0000256" key="3">
    <source>
        <dbReference type="ARBA" id="ARBA00023136"/>
    </source>
</evidence>
<comment type="caution">
    <text evidence="7">The sequence shown here is derived from an EMBL/GenBank/DDBJ whole genome shotgun (WGS) entry which is preliminary data.</text>
</comment>
<evidence type="ECO:0000256" key="2">
    <source>
        <dbReference type="ARBA" id="ARBA00022729"/>
    </source>
</evidence>
<keyword evidence="5" id="KW-0449">Lipoprotein</keyword>
<dbReference type="EMBL" id="LTAO01000039">
    <property type="protein sequence ID" value="KYG26078.1"/>
    <property type="molecule type" value="Genomic_DNA"/>
</dbReference>
<keyword evidence="3" id="KW-0472">Membrane</keyword>
<evidence type="ECO:0000313" key="7">
    <source>
        <dbReference type="EMBL" id="KYG26078.1"/>
    </source>
</evidence>
<sequence>MKDKKLVVQLSFLFLMFLVLSACNSSGDVSSENNTGEGDERYEITVMVPLHTAEVPNDRIEKEMEKATGVDLTISWIPASTYDERVNTAFATDTLPHVLPIGQGTFVQFKDAIQDDQFWEIGPYLDEFENLSKLNEDILANQLVDDKLYSIYMGRPRSRAGIIYRKDWADNLGLSAPTNTDELYEMIRAFTEEDPNGTGSNDTLGLVDRTTLTGGSFKTVSSWFGTPNKWGEKDGELLPEFMFPEYKETLEYLRKIHSNGYVNQDFPVTSKNDQVGMMVNGTGGVYVGTMGDVQSMYNDAKNLNPDVEFDVHNYIEGPNGEYGVFSNPGFGSLVLFPKSAIETEDELKKVLSFFDYLMTPEGANLIIWGEEGEHYEVIDGKASVTEEYENLHDIEVKPYSSFEIGEAATNDRYEGFYSYEPRAKAEELYIDNDQYLIEDPTFTLTSDTYLRDGGRLDGIIEDATYNFIIGQIDESGFDAEVERWKNEGGDKVIAEYNEAYQQ</sequence>
<dbReference type="InterPro" id="IPR050490">
    <property type="entry name" value="Bact_solute-bd_prot1"/>
</dbReference>
<keyword evidence="2 6" id="KW-0732">Signal</keyword>
<dbReference type="Proteomes" id="UP000075806">
    <property type="component" value="Unassembled WGS sequence"/>
</dbReference>
<evidence type="ECO:0000256" key="4">
    <source>
        <dbReference type="ARBA" id="ARBA00023139"/>
    </source>
</evidence>
<dbReference type="RefSeq" id="WP_061950254.1">
    <property type="nucleotide sequence ID" value="NZ_LTAO01000039.1"/>
</dbReference>
<feature type="signal peptide" evidence="6">
    <location>
        <begin position="1"/>
        <end position="21"/>
    </location>
</feature>